<evidence type="ECO:0000313" key="1">
    <source>
        <dbReference type="EMBL" id="SMD18612.1"/>
    </source>
</evidence>
<accession>A0A1W2FA63</accession>
<feature type="non-terminal residue" evidence="1">
    <location>
        <position position="64"/>
    </location>
</feature>
<protein>
    <submittedName>
        <fullName evidence="1">Uncharacterized protein</fullName>
    </submittedName>
</protein>
<gene>
    <name evidence="1" type="ORF">SAMN04488500_1641</name>
</gene>
<reference evidence="1 2" key="1">
    <citation type="submission" date="2017-04" db="EMBL/GenBank/DDBJ databases">
        <authorList>
            <person name="Afonso C.L."/>
            <person name="Miller P.J."/>
            <person name="Scott M.A."/>
            <person name="Spackman E."/>
            <person name="Goraichik I."/>
            <person name="Dimitrov K.M."/>
            <person name="Suarez D.L."/>
            <person name="Swayne D.E."/>
        </authorList>
    </citation>
    <scope>NUCLEOTIDE SEQUENCE [LARGE SCALE GENOMIC DNA]</scope>
    <source>
        <strain evidence="1 2">DSM 5090</strain>
    </source>
</reference>
<proteinExistence type="predicted"/>
<evidence type="ECO:0000313" key="2">
    <source>
        <dbReference type="Proteomes" id="UP000192738"/>
    </source>
</evidence>
<keyword evidence="2" id="KW-1185">Reference proteome</keyword>
<organism evidence="1 2">
    <name type="scientific">Sporomusa malonica</name>
    <dbReference type="NCBI Taxonomy" id="112901"/>
    <lineage>
        <taxon>Bacteria</taxon>
        <taxon>Bacillati</taxon>
        <taxon>Bacillota</taxon>
        <taxon>Negativicutes</taxon>
        <taxon>Selenomonadales</taxon>
        <taxon>Sporomusaceae</taxon>
        <taxon>Sporomusa</taxon>
    </lineage>
</organism>
<sequence>MVTTCWPFRQSVTSTDTGGVKGTGVLTMCSLSPTPSPVRCSTEGLSILGQKNSEQSVLCIIRKK</sequence>
<dbReference type="Proteomes" id="UP000192738">
    <property type="component" value="Unassembled WGS sequence"/>
</dbReference>
<dbReference type="AlphaFoldDB" id="A0A1W2FA63"/>
<name>A0A1W2FA63_9FIRM</name>
<dbReference type="EMBL" id="FWXI01000064">
    <property type="protein sequence ID" value="SMD18612.1"/>
    <property type="molecule type" value="Genomic_DNA"/>
</dbReference>